<dbReference type="InterPro" id="IPR013767">
    <property type="entry name" value="PAS_fold"/>
</dbReference>
<reference evidence="8 9" key="1">
    <citation type="submission" date="2019-09" db="EMBL/GenBank/DDBJ databases">
        <title>The complete genome of Methanoplanus sp. FWC-SCC4.</title>
        <authorList>
            <person name="Chen S.-C."/>
            <person name="Zhou Y.-Z."/>
            <person name="Lai M.-C."/>
        </authorList>
    </citation>
    <scope>NUCLEOTIDE SEQUENCE [LARGE SCALE GENOMIC DNA]</scope>
    <source>
        <strain evidence="8 9">FWC-SCC4</strain>
    </source>
</reference>
<dbReference type="Pfam" id="PF00015">
    <property type="entry name" value="MCPsignal"/>
    <property type="match status" value="1"/>
</dbReference>
<dbReference type="Proteomes" id="UP001301797">
    <property type="component" value="Chromosome"/>
</dbReference>
<dbReference type="SUPFAM" id="SSF55785">
    <property type="entry name" value="PYP-like sensor domain (PAS domain)"/>
    <property type="match status" value="2"/>
</dbReference>
<dbReference type="GO" id="GO:0016020">
    <property type="term" value="C:membrane"/>
    <property type="evidence" value="ECO:0007669"/>
    <property type="project" value="InterPro"/>
</dbReference>
<accession>A0AA97FEY1</accession>
<dbReference type="CDD" id="cd11386">
    <property type="entry name" value="MCP_signal"/>
    <property type="match status" value="1"/>
</dbReference>
<evidence type="ECO:0000313" key="8">
    <source>
        <dbReference type="EMBL" id="WOF17043.1"/>
    </source>
</evidence>
<feature type="coiled-coil region" evidence="4">
    <location>
        <begin position="290"/>
        <end position="317"/>
    </location>
</feature>
<dbReference type="RefSeq" id="WP_317136495.1">
    <property type="nucleotide sequence ID" value="NZ_CP043875.1"/>
</dbReference>
<feature type="domain" description="HAMP" evidence="7">
    <location>
        <begin position="3"/>
        <end position="50"/>
    </location>
</feature>
<dbReference type="Gene3D" id="1.10.287.950">
    <property type="entry name" value="Methyl-accepting chemotaxis protein"/>
    <property type="match status" value="1"/>
</dbReference>
<dbReference type="InterPro" id="IPR000700">
    <property type="entry name" value="PAS-assoc_C"/>
</dbReference>
<dbReference type="NCBIfam" id="TIGR00229">
    <property type="entry name" value="sensory_box"/>
    <property type="match status" value="2"/>
</dbReference>
<name>A0AA97FEY1_9EURY</name>
<protein>
    <submittedName>
        <fullName evidence="8">PAS domain S-box protein</fullName>
    </submittedName>
</protein>
<dbReference type="CDD" id="cd00130">
    <property type="entry name" value="PAS"/>
    <property type="match status" value="2"/>
</dbReference>
<dbReference type="PANTHER" id="PTHR32089:SF112">
    <property type="entry name" value="LYSOZYME-LIKE PROTEIN-RELATED"/>
    <property type="match status" value="1"/>
</dbReference>
<dbReference type="GO" id="GO:0006355">
    <property type="term" value="P:regulation of DNA-templated transcription"/>
    <property type="evidence" value="ECO:0007669"/>
    <property type="project" value="InterPro"/>
</dbReference>
<proteinExistence type="inferred from homology"/>
<dbReference type="PROSITE" id="PS50113">
    <property type="entry name" value="PAC"/>
    <property type="match status" value="2"/>
</dbReference>
<dbReference type="SUPFAM" id="SSF58104">
    <property type="entry name" value="Methyl-accepting chemotaxis protein (MCP) signaling domain"/>
    <property type="match status" value="1"/>
</dbReference>
<dbReference type="EMBL" id="CP043875">
    <property type="protein sequence ID" value="WOF17043.1"/>
    <property type="molecule type" value="Genomic_DNA"/>
</dbReference>
<dbReference type="Pfam" id="PF00989">
    <property type="entry name" value="PAS"/>
    <property type="match status" value="1"/>
</dbReference>
<feature type="domain" description="HAMP" evidence="7">
    <location>
        <begin position="312"/>
        <end position="364"/>
    </location>
</feature>
<evidence type="ECO:0000313" key="9">
    <source>
        <dbReference type="Proteomes" id="UP001301797"/>
    </source>
</evidence>
<keyword evidence="9" id="KW-1185">Reference proteome</keyword>
<evidence type="ECO:0000259" key="6">
    <source>
        <dbReference type="PROSITE" id="PS50113"/>
    </source>
</evidence>
<dbReference type="PROSITE" id="PS50111">
    <property type="entry name" value="CHEMOTAXIS_TRANSDUC_2"/>
    <property type="match status" value="1"/>
</dbReference>
<dbReference type="GeneID" id="85230566"/>
<evidence type="ECO:0000259" key="5">
    <source>
        <dbReference type="PROSITE" id="PS50111"/>
    </source>
</evidence>
<dbReference type="Gene3D" id="3.30.450.20">
    <property type="entry name" value="PAS domain"/>
    <property type="match status" value="2"/>
</dbReference>
<keyword evidence="1 3" id="KW-0807">Transducer</keyword>
<evidence type="ECO:0000256" key="1">
    <source>
        <dbReference type="ARBA" id="ARBA00023224"/>
    </source>
</evidence>
<dbReference type="SMART" id="SM00091">
    <property type="entry name" value="PAS"/>
    <property type="match status" value="2"/>
</dbReference>
<dbReference type="PROSITE" id="PS50885">
    <property type="entry name" value="HAMP"/>
    <property type="match status" value="2"/>
</dbReference>
<dbReference type="SMART" id="SM00283">
    <property type="entry name" value="MA"/>
    <property type="match status" value="1"/>
</dbReference>
<evidence type="ECO:0000259" key="7">
    <source>
        <dbReference type="PROSITE" id="PS50885"/>
    </source>
</evidence>
<dbReference type="GO" id="GO:0007165">
    <property type="term" value="P:signal transduction"/>
    <property type="evidence" value="ECO:0007669"/>
    <property type="project" value="UniProtKB-KW"/>
</dbReference>
<sequence>MTLEEITTALKSAINGDYGIRINTEGLNKEYLELAETINKAVESLTEAKKNGESMSLMFYQNPLPMVLIDRDFKPVDMNLSYEKMMGKSKAELFNTSVNDYSVRLIKGDTTDKLFSSGRDTKCELEFTYKDGRALIAEQYGVPLKDNSGNIQNALFIFNDITKERKEEENNKKQLLKIKDLQKRSEVIVQQNPMPIILADKKFNIKVVNEAYINLSGIEREKLLSMSLRDFELLDTKGQGLKYVFETKKRSYAEVTVRFSKGDAILEQYGIPVLDHNNEISDILIVYNDITETRKQHEEIENLMNDARARALALEESIDEVAEGMTELRAGNFTYEIPVKDNDPLILLKENYNAAVVENRKLFRGALTAVTEIENSMEDALNGTTDIAKASEQVAVNSQSAAEVSNRLFLEIDGITHAISDLSASNEEIASTSQEILDQSNSVSKKGNEARDIGHEATEKMNSVAKITKESVLEIEELNTQLHEINTVVKMITEITNQINMLALNAAIEAARAGEHGRGFAVVAGEVKNLAGEARSATEKIDYVIDSIQKRSEETVSSIKSANAEVISGVSSVNLTIESLNGIVEGSNQVSLNMSEIVKAIEDQANITTRIVADAEKGNNLTQKSQTEIEELAALSEETNASVEEINSAINEVTDLAQELEKSLSHLKV</sequence>
<evidence type="ECO:0000256" key="2">
    <source>
        <dbReference type="ARBA" id="ARBA00029447"/>
    </source>
</evidence>
<keyword evidence="4" id="KW-0175">Coiled coil</keyword>
<comment type="similarity">
    <text evidence="2">Belongs to the methyl-accepting chemotaxis (MCP) protein family.</text>
</comment>
<dbReference type="InterPro" id="IPR000014">
    <property type="entry name" value="PAS"/>
</dbReference>
<evidence type="ECO:0000256" key="3">
    <source>
        <dbReference type="PROSITE-ProRule" id="PRU00284"/>
    </source>
</evidence>
<feature type="domain" description="PAC" evidence="6">
    <location>
        <begin position="121"/>
        <end position="173"/>
    </location>
</feature>
<dbReference type="InterPro" id="IPR003660">
    <property type="entry name" value="HAMP_dom"/>
</dbReference>
<dbReference type="Pfam" id="PF13426">
    <property type="entry name" value="PAS_9"/>
    <property type="match status" value="1"/>
</dbReference>
<evidence type="ECO:0000256" key="4">
    <source>
        <dbReference type="SAM" id="Coils"/>
    </source>
</evidence>
<feature type="domain" description="PAC" evidence="6">
    <location>
        <begin position="251"/>
        <end position="302"/>
    </location>
</feature>
<organism evidence="8 9">
    <name type="scientific">Methanochimaera problematica</name>
    <dbReference type="NCBI Taxonomy" id="2609417"/>
    <lineage>
        <taxon>Archaea</taxon>
        <taxon>Methanobacteriati</taxon>
        <taxon>Methanobacteriota</taxon>
        <taxon>Stenosarchaea group</taxon>
        <taxon>Methanomicrobia</taxon>
        <taxon>Methanomicrobiales</taxon>
        <taxon>Methanomicrobiaceae</taxon>
        <taxon>Methanochimaera</taxon>
    </lineage>
</organism>
<dbReference type="InterPro" id="IPR004089">
    <property type="entry name" value="MCPsignal_dom"/>
</dbReference>
<dbReference type="AlphaFoldDB" id="A0AA97FEY1"/>
<dbReference type="PANTHER" id="PTHR32089">
    <property type="entry name" value="METHYL-ACCEPTING CHEMOTAXIS PROTEIN MCPB"/>
    <property type="match status" value="1"/>
</dbReference>
<dbReference type="InterPro" id="IPR035965">
    <property type="entry name" value="PAS-like_dom_sf"/>
</dbReference>
<dbReference type="KEGG" id="mefw:F1737_10315"/>
<feature type="domain" description="Methyl-accepting transducer" evidence="5">
    <location>
        <begin position="383"/>
        <end position="619"/>
    </location>
</feature>
<gene>
    <name evidence="8" type="ORF">F1737_10315</name>
</gene>